<dbReference type="RefSeq" id="WP_344678791.1">
    <property type="nucleotide sequence ID" value="NZ_BAAAUX010000007.1"/>
</dbReference>
<proteinExistence type="predicted"/>
<dbReference type="InterPro" id="IPR000182">
    <property type="entry name" value="GNAT_dom"/>
</dbReference>
<dbReference type="SUPFAM" id="SSF55729">
    <property type="entry name" value="Acyl-CoA N-acyltransferases (Nat)"/>
    <property type="match status" value="1"/>
</dbReference>
<evidence type="ECO:0000313" key="4">
    <source>
        <dbReference type="EMBL" id="GAA2782593.1"/>
    </source>
</evidence>
<dbReference type="PROSITE" id="PS51186">
    <property type="entry name" value="GNAT"/>
    <property type="match status" value="1"/>
</dbReference>
<sequence length="185" mass="19521">MAEAEVRDAAPSDAPEIARIQLSTWRSAYADLLPAAVLDELDAAETEAQWHRTLTEGPASVLVATEGTWLVGFCAAGPAPEPETASADGSVPDDAAEVALVSSLLVEPRWGRRGHGGRLLGAMAQKMTGLGATRGITWVPEADTASVSFFRGVGWDPDGTVRTLDAGGRPVRELRLSGSLDLRFR</sequence>
<keyword evidence="5" id="KW-1185">Reference proteome</keyword>
<keyword evidence="1" id="KW-0808">Transferase</keyword>
<dbReference type="Gene3D" id="3.40.630.30">
    <property type="match status" value="1"/>
</dbReference>
<dbReference type="PANTHER" id="PTHR43877">
    <property type="entry name" value="AMINOALKYLPHOSPHONATE N-ACETYLTRANSFERASE-RELATED-RELATED"/>
    <property type="match status" value="1"/>
</dbReference>
<protein>
    <submittedName>
        <fullName evidence="4">GNAT family N-acetyltransferase</fullName>
    </submittedName>
</protein>
<evidence type="ECO:0000259" key="3">
    <source>
        <dbReference type="PROSITE" id="PS51186"/>
    </source>
</evidence>
<dbReference type="InterPro" id="IPR050832">
    <property type="entry name" value="Bact_Acetyltransf"/>
</dbReference>
<accession>A0ABN3V7W0</accession>
<feature type="domain" description="N-acetyltransferase" evidence="3">
    <location>
        <begin position="4"/>
        <end position="181"/>
    </location>
</feature>
<evidence type="ECO:0000256" key="2">
    <source>
        <dbReference type="ARBA" id="ARBA00023315"/>
    </source>
</evidence>
<organism evidence="4 5">
    <name type="scientific">Saccharopolyspora taberi</name>
    <dbReference type="NCBI Taxonomy" id="60895"/>
    <lineage>
        <taxon>Bacteria</taxon>
        <taxon>Bacillati</taxon>
        <taxon>Actinomycetota</taxon>
        <taxon>Actinomycetes</taxon>
        <taxon>Pseudonocardiales</taxon>
        <taxon>Pseudonocardiaceae</taxon>
        <taxon>Saccharopolyspora</taxon>
    </lineage>
</organism>
<reference evidence="4 5" key="1">
    <citation type="journal article" date="2019" name="Int. J. Syst. Evol. Microbiol.">
        <title>The Global Catalogue of Microorganisms (GCM) 10K type strain sequencing project: providing services to taxonomists for standard genome sequencing and annotation.</title>
        <authorList>
            <consortium name="The Broad Institute Genomics Platform"/>
            <consortium name="The Broad Institute Genome Sequencing Center for Infectious Disease"/>
            <person name="Wu L."/>
            <person name="Ma J."/>
        </authorList>
    </citation>
    <scope>NUCLEOTIDE SEQUENCE [LARGE SCALE GENOMIC DNA]</scope>
    <source>
        <strain evidence="4 5">JCM 9383</strain>
    </source>
</reference>
<gene>
    <name evidence="4" type="ORF">GCM10010470_15750</name>
</gene>
<name>A0ABN3V7W0_9PSEU</name>
<keyword evidence="2" id="KW-0012">Acyltransferase</keyword>
<evidence type="ECO:0000256" key="1">
    <source>
        <dbReference type="ARBA" id="ARBA00022679"/>
    </source>
</evidence>
<dbReference type="Proteomes" id="UP001500979">
    <property type="component" value="Unassembled WGS sequence"/>
</dbReference>
<dbReference type="EMBL" id="BAAAUX010000007">
    <property type="protein sequence ID" value="GAA2782593.1"/>
    <property type="molecule type" value="Genomic_DNA"/>
</dbReference>
<dbReference type="PANTHER" id="PTHR43877:SF1">
    <property type="entry name" value="ACETYLTRANSFERASE"/>
    <property type="match status" value="1"/>
</dbReference>
<dbReference type="Pfam" id="PF00583">
    <property type="entry name" value="Acetyltransf_1"/>
    <property type="match status" value="1"/>
</dbReference>
<evidence type="ECO:0000313" key="5">
    <source>
        <dbReference type="Proteomes" id="UP001500979"/>
    </source>
</evidence>
<dbReference type="InterPro" id="IPR016181">
    <property type="entry name" value="Acyl_CoA_acyltransferase"/>
</dbReference>
<comment type="caution">
    <text evidence="4">The sequence shown here is derived from an EMBL/GenBank/DDBJ whole genome shotgun (WGS) entry which is preliminary data.</text>
</comment>